<evidence type="ECO:0000256" key="6">
    <source>
        <dbReference type="SAM" id="Phobius"/>
    </source>
</evidence>
<dbReference type="Pfam" id="PF00892">
    <property type="entry name" value="EamA"/>
    <property type="match status" value="2"/>
</dbReference>
<dbReference type="InterPro" id="IPR000620">
    <property type="entry name" value="EamA_dom"/>
</dbReference>
<evidence type="ECO:0000256" key="3">
    <source>
        <dbReference type="ARBA" id="ARBA00022692"/>
    </source>
</evidence>
<dbReference type="AlphaFoldDB" id="A0A286G7W1"/>
<accession>A0A286G7W1</accession>
<feature type="transmembrane region" description="Helical" evidence="6">
    <location>
        <begin position="279"/>
        <end position="297"/>
    </location>
</feature>
<evidence type="ECO:0000256" key="5">
    <source>
        <dbReference type="ARBA" id="ARBA00023136"/>
    </source>
</evidence>
<feature type="transmembrane region" description="Helical" evidence="6">
    <location>
        <begin position="167"/>
        <end position="185"/>
    </location>
</feature>
<comment type="similarity">
    <text evidence="2">Belongs to the drug/metabolite transporter (DMT) superfamily. 10 TMS drug/metabolite exporter (DME) (TC 2.A.7.3) family.</text>
</comment>
<keyword evidence="3 6" id="KW-0812">Transmembrane</keyword>
<keyword evidence="4 6" id="KW-1133">Transmembrane helix</keyword>
<feature type="transmembrane region" description="Helical" evidence="6">
    <location>
        <begin position="113"/>
        <end position="134"/>
    </location>
</feature>
<evidence type="ECO:0000256" key="1">
    <source>
        <dbReference type="ARBA" id="ARBA00004141"/>
    </source>
</evidence>
<dbReference type="Gene3D" id="1.10.3730.20">
    <property type="match status" value="1"/>
</dbReference>
<comment type="subcellular location">
    <subcellularLocation>
        <location evidence="1">Membrane</location>
        <topology evidence="1">Multi-pass membrane protein</topology>
    </subcellularLocation>
</comment>
<name>A0A286G7W1_9PROT</name>
<proteinExistence type="inferred from homology"/>
<protein>
    <submittedName>
        <fullName evidence="8">Permease of the drug/metabolite transporter (DMT) superfamily</fullName>
    </submittedName>
</protein>
<organism evidence="8 9">
    <name type="scientific">Caenispirillum bisanense</name>
    <dbReference type="NCBI Taxonomy" id="414052"/>
    <lineage>
        <taxon>Bacteria</taxon>
        <taxon>Pseudomonadati</taxon>
        <taxon>Pseudomonadota</taxon>
        <taxon>Alphaproteobacteria</taxon>
        <taxon>Rhodospirillales</taxon>
        <taxon>Novispirillaceae</taxon>
        <taxon>Caenispirillum</taxon>
    </lineage>
</organism>
<evidence type="ECO:0000256" key="2">
    <source>
        <dbReference type="ARBA" id="ARBA00009853"/>
    </source>
</evidence>
<reference evidence="8 9" key="1">
    <citation type="submission" date="2017-09" db="EMBL/GenBank/DDBJ databases">
        <authorList>
            <person name="Ehlers B."/>
            <person name="Leendertz F.H."/>
        </authorList>
    </citation>
    <scope>NUCLEOTIDE SEQUENCE [LARGE SCALE GENOMIC DNA]</scope>
    <source>
        <strain evidence="8 9">USBA 140</strain>
    </source>
</reference>
<feature type="transmembrane region" description="Helical" evidence="6">
    <location>
        <begin position="49"/>
        <end position="69"/>
    </location>
</feature>
<sequence>MPALLDSLRRPFDTLAERLSDNVRGVLWMVCGSVGFGLMGAGIKLAGGAGLHAFEVAFFRCLFGLVVLLPFVMREGLRPLLATQRPGLHTLRALFGSATMLCIFYAITHMELAAATALAYARPLFLIVLAVLFLGEAVRWRRWAATACGFLGVLMILRPDAGDLNAAAWAAVAAAFLMACVITLIKRMSATERPLTMLLWFSIASVLVTGVAAAPYWTMPDARQLGVLAFVGLVGTAAQYCVLRAYRLAEATIVVPFDYFQIPIAWGLGYMMFAEQPSWLTLAGAAVIACSTLYILLREARLKKDPPVPSATDTPA</sequence>
<feature type="domain" description="EamA" evidence="7">
    <location>
        <begin position="24"/>
        <end position="157"/>
    </location>
</feature>
<dbReference type="EMBL" id="OCNJ01000002">
    <property type="protein sequence ID" value="SOD91621.1"/>
    <property type="molecule type" value="Genomic_DNA"/>
</dbReference>
<evidence type="ECO:0000256" key="4">
    <source>
        <dbReference type="ARBA" id="ARBA00022989"/>
    </source>
</evidence>
<dbReference type="Proteomes" id="UP000219621">
    <property type="component" value="Unassembled WGS sequence"/>
</dbReference>
<feature type="transmembrane region" description="Helical" evidence="6">
    <location>
        <begin position="253"/>
        <end position="273"/>
    </location>
</feature>
<dbReference type="InterPro" id="IPR037185">
    <property type="entry name" value="EmrE-like"/>
</dbReference>
<feature type="transmembrane region" description="Helical" evidence="6">
    <location>
        <begin position="143"/>
        <end position="161"/>
    </location>
</feature>
<feature type="transmembrane region" description="Helical" evidence="6">
    <location>
        <begin position="25"/>
        <end position="43"/>
    </location>
</feature>
<evidence type="ECO:0000313" key="8">
    <source>
        <dbReference type="EMBL" id="SOD91621.1"/>
    </source>
</evidence>
<dbReference type="GO" id="GO:0016020">
    <property type="term" value="C:membrane"/>
    <property type="evidence" value="ECO:0007669"/>
    <property type="project" value="UniProtKB-SubCell"/>
</dbReference>
<evidence type="ECO:0000259" key="7">
    <source>
        <dbReference type="Pfam" id="PF00892"/>
    </source>
</evidence>
<dbReference type="PANTHER" id="PTHR22911:SF6">
    <property type="entry name" value="SOLUTE CARRIER FAMILY 35 MEMBER G1"/>
    <property type="match status" value="1"/>
</dbReference>
<dbReference type="PANTHER" id="PTHR22911">
    <property type="entry name" value="ACYL-MALONYL CONDENSING ENZYME-RELATED"/>
    <property type="match status" value="1"/>
</dbReference>
<feature type="transmembrane region" description="Helical" evidence="6">
    <location>
        <begin position="197"/>
        <end position="219"/>
    </location>
</feature>
<gene>
    <name evidence="8" type="ORF">SAMN05421508_10222</name>
</gene>
<feature type="transmembrane region" description="Helical" evidence="6">
    <location>
        <begin position="90"/>
        <end position="107"/>
    </location>
</feature>
<feature type="transmembrane region" description="Helical" evidence="6">
    <location>
        <begin position="225"/>
        <end position="246"/>
    </location>
</feature>
<evidence type="ECO:0000313" key="9">
    <source>
        <dbReference type="Proteomes" id="UP000219621"/>
    </source>
</evidence>
<feature type="domain" description="EamA" evidence="7">
    <location>
        <begin position="168"/>
        <end position="296"/>
    </location>
</feature>
<dbReference type="RefSeq" id="WP_176525025.1">
    <property type="nucleotide sequence ID" value="NZ_OCNJ01000002.1"/>
</dbReference>
<keyword evidence="9" id="KW-1185">Reference proteome</keyword>
<keyword evidence="5 6" id="KW-0472">Membrane</keyword>
<dbReference type="SUPFAM" id="SSF103481">
    <property type="entry name" value="Multidrug resistance efflux transporter EmrE"/>
    <property type="match status" value="2"/>
</dbReference>